<accession>A0A151IN09</accession>
<organism evidence="1 2">
    <name type="scientific">Cyphomyrmex costatus</name>
    <dbReference type="NCBI Taxonomy" id="456900"/>
    <lineage>
        <taxon>Eukaryota</taxon>
        <taxon>Metazoa</taxon>
        <taxon>Ecdysozoa</taxon>
        <taxon>Arthropoda</taxon>
        <taxon>Hexapoda</taxon>
        <taxon>Insecta</taxon>
        <taxon>Pterygota</taxon>
        <taxon>Neoptera</taxon>
        <taxon>Endopterygota</taxon>
        <taxon>Hymenoptera</taxon>
        <taxon>Apocrita</taxon>
        <taxon>Aculeata</taxon>
        <taxon>Formicoidea</taxon>
        <taxon>Formicidae</taxon>
        <taxon>Myrmicinae</taxon>
        <taxon>Cyphomyrmex</taxon>
    </lineage>
</organism>
<name>A0A151IN09_9HYME</name>
<evidence type="ECO:0000313" key="1">
    <source>
        <dbReference type="EMBL" id="KYN06567.1"/>
    </source>
</evidence>
<dbReference type="STRING" id="456900.A0A151IN09"/>
<feature type="non-terminal residue" evidence="1">
    <location>
        <position position="1"/>
    </location>
</feature>
<dbReference type="AlphaFoldDB" id="A0A151IN09"/>
<sequence>IHFLNIYLTAIQITNYLAAEDEWALLQEFEADIGARDIESQALVYVVSYVAHRFCHKYKHLGTSTKKLPPRDDWISCISRGNCILPSNDFMEAAKIMEAEFQLFHGNFFCMKDKIFDKLTAKVCLKIKYKFPTEVIACLVRTRLYIKLRNINIQIKNTNIRRKERKTKKMCNLVSN</sequence>
<keyword evidence="2" id="KW-1185">Reference proteome</keyword>
<dbReference type="Proteomes" id="UP000078542">
    <property type="component" value="Unassembled WGS sequence"/>
</dbReference>
<dbReference type="EMBL" id="KQ976998">
    <property type="protein sequence ID" value="KYN06567.1"/>
    <property type="molecule type" value="Genomic_DNA"/>
</dbReference>
<evidence type="ECO:0000313" key="2">
    <source>
        <dbReference type="Proteomes" id="UP000078542"/>
    </source>
</evidence>
<gene>
    <name evidence="1" type="ORF">ALC62_02484</name>
</gene>
<protein>
    <submittedName>
        <fullName evidence="1">Uncharacterized protein</fullName>
    </submittedName>
</protein>
<proteinExistence type="predicted"/>
<reference evidence="1 2" key="1">
    <citation type="submission" date="2016-03" db="EMBL/GenBank/DDBJ databases">
        <title>Cyphomyrmex costatus WGS genome.</title>
        <authorList>
            <person name="Nygaard S."/>
            <person name="Hu H."/>
            <person name="Boomsma J."/>
            <person name="Zhang G."/>
        </authorList>
    </citation>
    <scope>NUCLEOTIDE SEQUENCE [LARGE SCALE GENOMIC DNA]</scope>
    <source>
        <strain evidence="1">MS0001</strain>
        <tissue evidence="1">Whole body</tissue>
    </source>
</reference>